<comment type="similarity">
    <text evidence="1">Belongs to the short-chain dehydrogenases/reductases (SDR) family.</text>
</comment>
<keyword evidence="2" id="KW-0521">NADP</keyword>
<dbReference type="OrthoDB" id="191139at2759"/>
<reference evidence="4 5" key="1">
    <citation type="submission" date="2017-04" db="EMBL/GenBank/DDBJ databases">
        <title>Genome Sequence of the Model Brown-Rot Fungus Postia placenta SB12.</title>
        <authorList>
            <consortium name="DOE Joint Genome Institute"/>
            <person name="Gaskell J."/>
            <person name="Kersten P."/>
            <person name="Larrondo L.F."/>
            <person name="Canessa P."/>
            <person name="Martinez D."/>
            <person name="Hibbett D."/>
            <person name="Schmoll M."/>
            <person name="Kubicek C.P."/>
            <person name="Martinez A.T."/>
            <person name="Yadav J."/>
            <person name="Master E."/>
            <person name="Magnuson J.K."/>
            <person name="James T."/>
            <person name="Yaver D."/>
            <person name="Berka R."/>
            <person name="Labutti K."/>
            <person name="Lipzen A."/>
            <person name="Aerts A."/>
            <person name="Barry K."/>
            <person name="Henrissat B."/>
            <person name="Blanchette R."/>
            <person name="Grigoriev I."/>
            <person name="Cullen D."/>
        </authorList>
    </citation>
    <scope>NUCLEOTIDE SEQUENCE [LARGE SCALE GENOMIC DNA]</scope>
    <source>
        <strain evidence="4 5">MAD-698-R-SB12</strain>
    </source>
</reference>
<evidence type="ECO:0000313" key="5">
    <source>
        <dbReference type="Proteomes" id="UP000194127"/>
    </source>
</evidence>
<keyword evidence="5" id="KW-1185">Reference proteome</keyword>
<dbReference type="PANTHER" id="PTHR24320:SF236">
    <property type="entry name" value="SHORT-CHAIN DEHYDROGENASE-RELATED"/>
    <property type="match status" value="1"/>
</dbReference>
<dbReference type="GO" id="GO:0016491">
    <property type="term" value="F:oxidoreductase activity"/>
    <property type="evidence" value="ECO:0007669"/>
    <property type="project" value="UniProtKB-KW"/>
</dbReference>
<dbReference type="PRINTS" id="PR00081">
    <property type="entry name" value="GDHRDH"/>
</dbReference>
<gene>
    <name evidence="4" type="ORF">POSPLADRAFT_1170100</name>
</gene>
<organism evidence="4 5">
    <name type="scientific">Postia placenta MAD-698-R-SB12</name>
    <dbReference type="NCBI Taxonomy" id="670580"/>
    <lineage>
        <taxon>Eukaryota</taxon>
        <taxon>Fungi</taxon>
        <taxon>Dikarya</taxon>
        <taxon>Basidiomycota</taxon>
        <taxon>Agaricomycotina</taxon>
        <taxon>Agaricomycetes</taxon>
        <taxon>Polyporales</taxon>
        <taxon>Adustoporiaceae</taxon>
        <taxon>Rhodonia</taxon>
    </lineage>
</organism>
<name>A0A1X6N203_9APHY</name>
<accession>A0A1X6N203</accession>
<evidence type="ECO:0000256" key="3">
    <source>
        <dbReference type="ARBA" id="ARBA00023002"/>
    </source>
</evidence>
<dbReference type="EMBL" id="KZ110597">
    <property type="protein sequence ID" value="OSX62496.1"/>
    <property type="molecule type" value="Genomic_DNA"/>
</dbReference>
<dbReference type="InterPro" id="IPR036291">
    <property type="entry name" value="NAD(P)-bd_dom_sf"/>
</dbReference>
<evidence type="ECO:0000256" key="1">
    <source>
        <dbReference type="ARBA" id="ARBA00006484"/>
    </source>
</evidence>
<evidence type="ECO:0000256" key="2">
    <source>
        <dbReference type="ARBA" id="ARBA00022857"/>
    </source>
</evidence>
<dbReference type="GeneID" id="36333031"/>
<dbReference type="STRING" id="670580.A0A1X6N203"/>
<protein>
    <recommendedName>
        <fullName evidence="6">NAD(P)-binding protein</fullName>
    </recommendedName>
</protein>
<keyword evidence="3" id="KW-0560">Oxidoreductase</keyword>
<proteinExistence type="inferred from homology"/>
<dbReference type="SUPFAM" id="SSF51735">
    <property type="entry name" value="NAD(P)-binding Rossmann-fold domains"/>
    <property type="match status" value="1"/>
</dbReference>
<evidence type="ECO:0000313" key="4">
    <source>
        <dbReference type="EMBL" id="OSX62496.1"/>
    </source>
</evidence>
<dbReference type="Pfam" id="PF00106">
    <property type="entry name" value="adh_short"/>
    <property type="match status" value="1"/>
</dbReference>
<dbReference type="Gene3D" id="3.40.50.720">
    <property type="entry name" value="NAD(P)-binding Rossmann-like Domain"/>
    <property type="match status" value="1"/>
</dbReference>
<dbReference type="RefSeq" id="XP_024339290.1">
    <property type="nucleotide sequence ID" value="XM_024488082.1"/>
</dbReference>
<dbReference type="Proteomes" id="UP000194127">
    <property type="component" value="Unassembled WGS sequence"/>
</dbReference>
<sequence length="305" mass="34462">MGSFLTEAKYFWQYLVQLLLPGKPQFSTKQIPDLTGQVMLVTGVYLAARSRERAEAAIQDLQKQTGKTAIFLELDMSSLASVRKAAKEFMSKETALHVLFNNAGVMWCSIELLSADGYDLQFATNVIGHFYFTKLLIPALLVGRDSSPDRHARIVTTSSSTAYLYTINWESFKDGPARRKMSTRQLYSQSKFANVVVARETAKRYADQGIISLSLDPGSIDTEIQRTVPGIQRWLARVLVFYPASFGALTQLWAGTMPEAINHNGKFLIPWARVGRCREEAYDDRIGERLWDWLEEQVKAFQPEA</sequence>
<dbReference type="AlphaFoldDB" id="A0A1X6N203"/>
<dbReference type="InterPro" id="IPR002347">
    <property type="entry name" value="SDR_fam"/>
</dbReference>
<evidence type="ECO:0008006" key="6">
    <source>
        <dbReference type="Google" id="ProtNLM"/>
    </source>
</evidence>
<dbReference type="PANTHER" id="PTHR24320">
    <property type="entry name" value="RETINOL DEHYDROGENASE"/>
    <property type="match status" value="1"/>
</dbReference>